<proteinExistence type="predicted"/>
<evidence type="ECO:0000313" key="2">
    <source>
        <dbReference type="EMBL" id="KAA6396675.1"/>
    </source>
</evidence>
<dbReference type="InterPro" id="IPR011050">
    <property type="entry name" value="Pectin_lyase_fold/virulence"/>
</dbReference>
<keyword evidence="1" id="KW-0472">Membrane</keyword>
<evidence type="ECO:0008006" key="4">
    <source>
        <dbReference type="Google" id="ProtNLM"/>
    </source>
</evidence>
<feature type="transmembrane region" description="Helical" evidence="1">
    <location>
        <begin position="311"/>
        <end position="336"/>
    </location>
</feature>
<dbReference type="Proteomes" id="UP000324800">
    <property type="component" value="Unassembled WGS sequence"/>
</dbReference>
<dbReference type="SUPFAM" id="SSF51126">
    <property type="entry name" value="Pectin lyase-like"/>
    <property type="match status" value="1"/>
</dbReference>
<dbReference type="EMBL" id="SNRW01001367">
    <property type="protein sequence ID" value="KAA6396675.1"/>
    <property type="molecule type" value="Genomic_DNA"/>
</dbReference>
<dbReference type="AlphaFoldDB" id="A0A5J4WQH9"/>
<evidence type="ECO:0000313" key="3">
    <source>
        <dbReference type="Proteomes" id="UP000324800"/>
    </source>
</evidence>
<name>A0A5J4WQH9_9EUKA</name>
<sequence length="362" mass="41109">MTISKVEFKFQHFNASNNFKINPSFALIDLGNKQQQSLLFLFDCIFDSAPGITENNIIQVHIQNAAIAYFDNCTFNGIGKNQYTNITMIDVLLCQNISFQLCKFQNTAISRQLEAVHIYSFIENASISIIDCQFTNITSSYPKQSAALGIYAYDNLSVQITWTNFTNCSALNSEVGAIFVSNFFEEHMISYFQITNNIFRNNYGINAGSIFCNIIYLNEKLNFSSNTLISNMNNQTKQIGKDAQLTFYEPPIDWSQSSTAEMIVDWFNGSTSDAKKDSVYFQAYRNKVMFMSGSITLQHPPNWGKLSTHSLIGIIVGSVVIVASIVIIIIFVVLWYNKKKQYQQTSNFESSRLILRTSYRSI</sequence>
<gene>
    <name evidence="2" type="ORF">EZS28_007798</name>
</gene>
<protein>
    <recommendedName>
        <fullName evidence="4">Right handed beta helix domain-containing protein</fullName>
    </recommendedName>
</protein>
<keyword evidence="1" id="KW-1133">Transmembrane helix</keyword>
<organism evidence="2 3">
    <name type="scientific">Streblomastix strix</name>
    <dbReference type="NCBI Taxonomy" id="222440"/>
    <lineage>
        <taxon>Eukaryota</taxon>
        <taxon>Metamonada</taxon>
        <taxon>Preaxostyla</taxon>
        <taxon>Oxymonadida</taxon>
        <taxon>Streblomastigidae</taxon>
        <taxon>Streblomastix</taxon>
    </lineage>
</organism>
<keyword evidence="1" id="KW-0812">Transmembrane</keyword>
<accession>A0A5J4WQH9</accession>
<comment type="caution">
    <text evidence="2">The sequence shown here is derived from an EMBL/GenBank/DDBJ whole genome shotgun (WGS) entry which is preliminary data.</text>
</comment>
<reference evidence="2 3" key="1">
    <citation type="submission" date="2019-03" db="EMBL/GenBank/DDBJ databases">
        <title>Single cell metagenomics reveals metabolic interactions within the superorganism composed of flagellate Streblomastix strix and complex community of Bacteroidetes bacteria on its surface.</title>
        <authorList>
            <person name="Treitli S.C."/>
            <person name="Kolisko M."/>
            <person name="Husnik F."/>
            <person name="Keeling P."/>
            <person name="Hampl V."/>
        </authorList>
    </citation>
    <scope>NUCLEOTIDE SEQUENCE [LARGE SCALE GENOMIC DNA]</scope>
    <source>
        <strain evidence="2">ST1C</strain>
    </source>
</reference>
<evidence type="ECO:0000256" key="1">
    <source>
        <dbReference type="SAM" id="Phobius"/>
    </source>
</evidence>